<name>A0A3S4J7G9_CITKO</name>
<evidence type="ECO:0000313" key="2">
    <source>
        <dbReference type="EMBL" id="VEB94240.1"/>
    </source>
</evidence>
<proteinExistence type="predicted"/>
<sequence length="118" mass="13402">MLHKRGLSLEDLSNIDPDLFNALYIYDTVIEPNGAKIDMIKHANLCNLILMTSQSISTEGRKKAKVKDWDFLDLLSDSSLTVREKALKREEEELENNRNNIKAIGDMIKKQAGKNGKK</sequence>
<feature type="coiled-coil region" evidence="1">
    <location>
        <begin position="80"/>
        <end position="107"/>
    </location>
</feature>
<gene>
    <name evidence="2" type="ORF">NCTC11075_05156</name>
</gene>
<reference evidence="2 3" key="1">
    <citation type="submission" date="2018-12" db="EMBL/GenBank/DDBJ databases">
        <authorList>
            <consortium name="Pathogen Informatics"/>
        </authorList>
    </citation>
    <scope>NUCLEOTIDE SEQUENCE [LARGE SCALE GENOMIC DNA]</scope>
    <source>
        <strain evidence="2 3">NCTC11075</strain>
    </source>
</reference>
<dbReference type="RefSeq" id="WP_134769500.1">
    <property type="nucleotide sequence ID" value="NZ_JADVFF010000002.1"/>
</dbReference>
<organism evidence="2 3">
    <name type="scientific">Citrobacter koseri</name>
    <name type="common">Citrobacter diversus</name>
    <dbReference type="NCBI Taxonomy" id="545"/>
    <lineage>
        <taxon>Bacteria</taxon>
        <taxon>Pseudomonadati</taxon>
        <taxon>Pseudomonadota</taxon>
        <taxon>Gammaproteobacteria</taxon>
        <taxon>Enterobacterales</taxon>
        <taxon>Enterobacteriaceae</taxon>
        <taxon>Citrobacter</taxon>
    </lineage>
</organism>
<accession>A0A3S4J7G9</accession>
<evidence type="ECO:0000256" key="1">
    <source>
        <dbReference type="SAM" id="Coils"/>
    </source>
</evidence>
<dbReference type="AlphaFoldDB" id="A0A3S4J7G9"/>
<keyword evidence="1" id="KW-0175">Coiled coil</keyword>
<dbReference type="Proteomes" id="UP000270272">
    <property type="component" value="Chromosome"/>
</dbReference>
<dbReference type="EMBL" id="LR134204">
    <property type="protein sequence ID" value="VEB94240.1"/>
    <property type="molecule type" value="Genomic_DNA"/>
</dbReference>
<protein>
    <submittedName>
        <fullName evidence="2">Uncharacterized protein</fullName>
    </submittedName>
</protein>
<evidence type="ECO:0000313" key="3">
    <source>
        <dbReference type="Proteomes" id="UP000270272"/>
    </source>
</evidence>